<evidence type="ECO:0000313" key="2">
    <source>
        <dbReference type="EMBL" id="GAP26269.1"/>
    </source>
</evidence>
<sequence>MIRSHIPVCNAAPSLHIRVAVDHEPAEGRAPLSVDSSDRGMAESGHPPNVTYALISEVQKIYQPILNGSP</sequence>
<evidence type="ECO:0000256" key="1">
    <source>
        <dbReference type="SAM" id="MobiDB-lite"/>
    </source>
</evidence>
<dbReference type="Proteomes" id="UP000037179">
    <property type="component" value="Unassembled WGS sequence"/>
</dbReference>
<organism evidence="2 3">
    <name type="scientific">Nocardia seriolae</name>
    <dbReference type="NCBI Taxonomy" id="37332"/>
    <lineage>
        <taxon>Bacteria</taxon>
        <taxon>Bacillati</taxon>
        <taxon>Actinomycetota</taxon>
        <taxon>Actinomycetes</taxon>
        <taxon>Mycobacteriales</taxon>
        <taxon>Nocardiaceae</taxon>
        <taxon>Nocardia</taxon>
    </lineage>
</organism>
<evidence type="ECO:0000313" key="3">
    <source>
        <dbReference type="Proteomes" id="UP000037179"/>
    </source>
</evidence>
<gene>
    <name evidence="2" type="ORF">NSK11_contig00004-0125</name>
</gene>
<reference evidence="2 3" key="2">
    <citation type="journal article" date="2016" name="Genome Announc.">
        <title>Draft Genome Sequence of Erythromycin- and Oxytetracycline-Sensitive Nocardia seriolae Strain U-1 (NBRC 110359).</title>
        <authorList>
            <person name="Imajoh M."/>
            <person name="Sukeda M."/>
            <person name="Shimizu M."/>
            <person name="Yamane J."/>
            <person name="Ohnishi K."/>
            <person name="Oshima S."/>
        </authorList>
    </citation>
    <scope>NUCLEOTIDE SEQUENCE [LARGE SCALE GENOMIC DNA]</scope>
    <source>
        <strain evidence="2 3">U-1</strain>
    </source>
</reference>
<dbReference type="AlphaFoldDB" id="A0ABC9YL72"/>
<keyword evidence="3" id="KW-1185">Reference proteome</keyword>
<comment type="caution">
    <text evidence="2">The sequence shown here is derived from an EMBL/GenBank/DDBJ whole genome shotgun (WGS) entry which is preliminary data.</text>
</comment>
<accession>A0ABC9YL72</accession>
<protein>
    <submittedName>
        <fullName evidence="2">Uncharacterized protein</fullName>
    </submittedName>
</protein>
<proteinExistence type="predicted"/>
<dbReference type="EMBL" id="BBYQ01000004">
    <property type="protein sequence ID" value="GAP26269.1"/>
    <property type="molecule type" value="Genomic_DNA"/>
</dbReference>
<name>A0ABC9YL72_9NOCA</name>
<feature type="region of interest" description="Disordered" evidence="1">
    <location>
        <begin position="27"/>
        <end position="48"/>
    </location>
</feature>
<reference evidence="3" key="1">
    <citation type="submission" date="2015-07" db="EMBL/GenBank/DDBJ databases">
        <title>Nocardia seriolae U-1 whole genome shotgun sequence.</title>
        <authorList>
            <person name="Imajoh M."/>
            <person name="Fukumoto Y."/>
            <person name="Sukeda M."/>
            <person name="Yamane J."/>
            <person name="Yamasaki K."/>
            <person name="Shimizu M."/>
            <person name="Ohnishi K."/>
            <person name="Oshima S."/>
        </authorList>
    </citation>
    <scope>NUCLEOTIDE SEQUENCE [LARGE SCALE GENOMIC DNA]</scope>
    <source>
        <strain evidence="3">U-1</strain>
    </source>
</reference>